<feature type="region of interest" description="Disordered" evidence="1">
    <location>
        <begin position="34"/>
        <end position="72"/>
    </location>
</feature>
<organism evidence="2">
    <name type="scientific">Anopheles braziliensis</name>
    <dbReference type="NCBI Taxonomy" id="58242"/>
    <lineage>
        <taxon>Eukaryota</taxon>
        <taxon>Metazoa</taxon>
        <taxon>Ecdysozoa</taxon>
        <taxon>Arthropoda</taxon>
        <taxon>Hexapoda</taxon>
        <taxon>Insecta</taxon>
        <taxon>Pterygota</taxon>
        <taxon>Neoptera</taxon>
        <taxon>Endopterygota</taxon>
        <taxon>Diptera</taxon>
        <taxon>Nematocera</taxon>
        <taxon>Culicoidea</taxon>
        <taxon>Culicidae</taxon>
        <taxon>Anophelinae</taxon>
        <taxon>Anopheles</taxon>
    </lineage>
</organism>
<accession>A0A2M3ZUZ9</accession>
<proteinExistence type="predicted"/>
<evidence type="ECO:0000313" key="2">
    <source>
        <dbReference type="EMBL" id="MBW32218.1"/>
    </source>
</evidence>
<name>A0A2M3ZUZ9_9DIPT</name>
<protein>
    <submittedName>
        <fullName evidence="2">Putative secreted peptide</fullName>
    </submittedName>
</protein>
<evidence type="ECO:0000256" key="1">
    <source>
        <dbReference type="SAM" id="MobiDB-lite"/>
    </source>
</evidence>
<dbReference type="AlphaFoldDB" id="A0A2M3ZUZ9"/>
<reference evidence="2" key="1">
    <citation type="submission" date="2018-01" db="EMBL/GenBank/DDBJ databases">
        <title>An insight into the sialome of Amazonian anophelines.</title>
        <authorList>
            <person name="Ribeiro J.M."/>
            <person name="Scarpassa V."/>
            <person name="Calvo E."/>
        </authorList>
    </citation>
    <scope>NUCLEOTIDE SEQUENCE</scope>
    <source>
        <tissue evidence="2">Salivary glands</tissue>
    </source>
</reference>
<dbReference type="EMBL" id="GGFM01011467">
    <property type="protein sequence ID" value="MBW32218.1"/>
    <property type="molecule type" value="Transcribed_RNA"/>
</dbReference>
<sequence length="72" mass="8030">MPRPILAKQPSWTLVPISAITSRAAAITRSARTMHHLHPSSPAVQVLPHHHNHKLPPAHRQGAHQPGQERFH</sequence>
<feature type="compositionally biased region" description="Basic residues" evidence="1">
    <location>
        <begin position="48"/>
        <end position="57"/>
    </location>
</feature>